<feature type="region of interest" description="Disordered" evidence="1">
    <location>
        <begin position="20"/>
        <end position="97"/>
    </location>
</feature>
<reference evidence="3 4" key="1">
    <citation type="submission" date="2021-10" db="EMBL/GenBank/DDBJ databases">
        <title>Streptomyces gossypii sp. nov., isolated from soil collected from cotton field.</title>
        <authorList>
            <person name="Ge X."/>
            <person name="Chen X."/>
            <person name="Liu W."/>
        </authorList>
    </citation>
    <scope>NUCLEOTIDE SEQUENCE [LARGE SCALE GENOMIC DNA]</scope>
    <source>
        <strain evidence="3 4">N2-109</strain>
    </source>
</reference>
<feature type="compositionally biased region" description="Basic and acidic residues" evidence="1">
    <location>
        <begin position="27"/>
        <end position="43"/>
    </location>
</feature>
<organism evidence="3 4">
    <name type="scientific">Streptomyces gossypii</name>
    <dbReference type="NCBI Taxonomy" id="2883101"/>
    <lineage>
        <taxon>Bacteria</taxon>
        <taxon>Bacillati</taxon>
        <taxon>Actinomycetota</taxon>
        <taxon>Actinomycetes</taxon>
        <taxon>Kitasatosporales</taxon>
        <taxon>Streptomycetaceae</taxon>
        <taxon>Streptomyces</taxon>
    </lineage>
</organism>
<dbReference type="InterPro" id="IPR045794">
    <property type="entry name" value="Trypco1"/>
</dbReference>
<sequence>MERRTQEIQLPGGERMLAAVTLLRPEPSTDRGEGEDRGGERPYTDGGSSVSDLRTTLETDRGRAPEPDHGGAQDALDRHRDHAHDRAHHRDGGYEYEDTGALDTLASRVQGLNELVSGVGSAVLEAARATRPDEVAATFGVEFAAKAGRAVAMLADGEAKGSISVTLTWRLDGSQGTAGPGPAAGPPGEGAPTAP</sequence>
<evidence type="ECO:0000313" key="4">
    <source>
        <dbReference type="Proteomes" id="UP001156389"/>
    </source>
</evidence>
<evidence type="ECO:0000256" key="1">
    <source>
        <dbReference type="SAM" id="MobiDB-lite"/>
    </source>
</evidence>
<evidence type="ECO:0000259" key="2">
    <source>
        <dbReference type="Pfam" id="PF19493"/>
    </source>
</evidence>
<dbReference type="EMBL" id="JAJAGO010000008">
    <property type="protein sequence ID" value="MCT2591812.1"/>
    <property type="molecule type" value="Genomic_DNA"/>
</dbReference>
<feature type="compositionally biased region" description="Basic and acidic residues" evidence="1">
    <location>
        <begin position="55"/>
        <end position="93"/>
    </location>
</feature>
<feature type="region of interest" description="Disordered" evidence="1">
    <location>
        <begin position="171"/>
        <end position="195"/>
    </location>
</feature>
<dbReference type="RefSeq" id="WP_260219147.1">
    <property type="nucleotide sequence ID" value="NZ_JAJAGO010000008.1"/>
</dbReference>
<accession>A0ABT2JV84</accession>
<evidence type="ECO:0000313" key="3">
    <source>
        <dbReference type="EMBL" id="MCT2591812.1"/>
    </source>
</evidence>
<dbReference type="NCBIfam" id="NF041216">
    <property type="entry name" value="CU044_2847_fam"/>
    <property type="match status" value="1"/>
</dbReference>
<dbReference type="Proteomes" id="UP001156389">
    <property type="component" value="Unassembled WGS sequence"/>
</dbReference>
<feature type="domain" description="Trypsin-co-occurring" evidence="2">
    <location>
        <begin position="93"/>
        <end position="170"/>
    </location>
</feature>
<dbReference type="Pfam" id="PF19493">
    <property type="entry name" value="Trypco1"/>
    <property type="match status" value="1"/>
</dbReference>
<protein>
    <recommendedName>
        <fullName evidence="2">Trypsin-co-occurring domain-containing protein</fullName>
    </recommendedName>
</protein>
<comment type="caution">
    <text evidence="3">The sequence shown here is derived from an EMBL/GenBank/DDBJ whole genome shotgun (WGS) entry which is preliminary data.</text>
</comment>
<proteinExistence type="predicted"/>
<gene>
    <name evidence="3" type="ORF">LHJ74_18235</name>
</gene>
<keyword evidence="4" id="KW-1185">Reference proteome</keyword>
<name>A0ABT2JV84_9ACTN</name>